<organism evidence="1 2">
    <name type="scientific">Pleuronectes platessa</name>
    <name type="common">European plaice</name>
    <dbReference type="NCBI Taxonomy" id="8262"/>
    <lineage>
        <taxon>Eukaryota</taxon>
        <taxon>Metazoa</taxon>
        <taxon>Chordata</taxon>
        <taxon>Craniata</taxon>
        <taxon>Vertebrata</taxon>
        <taxon>Euteleostomi</taxon>
        <taxon>Actinopterygii</taxon>
        <taxon>Neopterygii</taxon>
        <taxon>Teleostei</taxon>
        <taxon>Neoteleostei</taxon>
        <taxon>Acanthomorphata</taxon>
        <taxon>Carangaria</taxon>
        <taxon>Pleuronectiformes</taxon>
        <taxon>Pleuronectoidei</taxon>
        <taxon>Pleuronectidae</taxon>
        <taxon>Pleuronectes</taxon>
    </lineage>
</organism>
<gene>
    <name evidence="1" type="ORF">PLEPLA_LOCUS11820</name>
</gene>
<protein>
    <submittedName>
        <fullName evidence="1">Uncharacterized protein</fullName>
    </submittedName>
</protein>
<sequence length="116" mass="13464">MTDVVHQVMGQLRPTSTINLPCADSSGYHNRMMEKNHLISSRVTLHRDRTHLAENESHCEHNEAPGEQRQQQIYIQIGRVCHHHDVIECRHICHDRERALLEGGYSLCFDVVKTEK</sequence>
<dbReference type="AlphaFoldDB" id="A0A9N7U554"/>
<accession>A0A9N7U554</accession>
<evidence type="ECO:0000313" key="2">
    <source>
        <dbReference type="Proteomes" id="UP001153269"/>
    </source>
</evidence>
<name>A0A9N7U554_PLEPL</name>
<proteinExistence type="predicted"/>
<dbReference type="EMBL" id="CADEAL010000691">
    <property type="protein sequence ID" value="CAB1423899.1"/>
    <property type="molecule type" value="Genomic_DNA"/>
</dbReference>
<comment type="caution">
    <text evidence="1">The sequence shown here is derived from an EMBL/GenBank/DDBJ whole genome shotgun (WGS) entry which is preliminary data.</text>
</comment>
<dbReference type="Proteomes" id="UP001153269">
    <property type="component" value="Unassembled WGS sequence"/>
</dbReference>
<reference evidence="1" key="1">
    <citation type="submission" date="2020-03" db="EMBL/GenBank/DDBJ databases">
        <authorList>
            <person name="Weist P."/>
        </authorList>
    </citation>
    <scope>NUCLEOTIDE SEQUENCE</scope>
</reference>
<evidence type="ECO:0000313" key="1">
    <source>
        <dbReference type="EMBL" id="CAB1423899.1"/>
    </source>
</evidence>
<keyword evidence="2" id="KW-1185">Reference proteome</keyword>